<evidence type="ECO:0000256" key="1">
    <source>
        <dbReference type="ARBA" id="ARBA00023015"/>
    </source>
</evidence>
<keyword evidence="2" id="KW-0238">DNA-binding</keyword>
<dbReference type="InterPro" id="IPR014757">
    <property type="entry name" value="Tscrpt_reg_IclR_C"/>
</dbReference>
<dbReference type="GO" id="GO:0003700">
    <property type="term" value="F:DNA-binding transcription factor activity"/>
    <property type="evidence" value="ECO:0007669"/>
    <property type="project" value="TreeGrafter"/>
</dbReference>
<dbReference type="InterPro" id="IPR036388">
    <property type="entry name" value="WH-like_DNA-bd_sf"/>
</dbReference>
<evidence type="ECO:0000259" key="4">
    <source>
        <dbReference type="PROSITE" id="PS51077"/>
    </source>
</evidence>
<dbReference type="Pfam" id="PF01614">
    <property type="entry name" value="IclR_C"/>
    <property type="match status" value="1"/>
</dbReference>
<dbReference type="InterPro" id="IPR029016">
    <property type="entry name" value="GAF-like_dom_sf"/>
</dbReference>
<keyword evidence="7" id="KW-1185">Reference proteome</keyword>
<evidence type="ECO:0000256" key="3">
    <source>
        <dbReference type="ARBA" id="ARBA00023163"/>
    </source>
</evidence>
<evidence type="ECO:0000259" key="5">
    <source>
        <dbReference type="PROSITE" id="PS51078"/>
    </source>
</evidence>
<dbReference type="EMBL" id="FWZU01000003">
    <property type="protein sequence ID" value="SMF20149.1"/>
    <property type="molecule type" value="Genomic_DNA"/>
</dbReference>
<dbReference type="InterPro" id="IPR005471">
    <property type="entry name" value="Tscrpt_reg_IclR_N"/>
</dbReference>
<keyword evidence="3" id="KW-0804">Transcription</keyword>
<feature type="domain" description="IclR-ED" evidence="5">
    <location>
        <begin position="78"/>
        <end position="258"/>
    </location>
</feature>
<dbReference type="PANTHER" id="PTHR30136">
    <property type="entry name" value="HELIX-TURN-HELIX TRANSCRIPTIONAL REGULATOR, ICLR FAMILY"/>
    <property type="match status" value="1"/>
</dbReference>
<dbReference type="SUPFAM" id="SSF55781">
    <property type="entry name" value="GAF domain-like"/>
    <property type="match status" value="1"/>
</dbReference>
<accession>A0A1X7DR69</accession>
<evidence type="ECO:0000313" key="6">
    <source>
        <dbReference type="EMBL" id="SMF20149.1"/>
    </source>
</evidence>
<reference evidence="7" key="1">
    <citation type="submission" date="2017-04" db="EMBL/GenBank/DDBJ databases">
        <authorList>
            <person name="Varghese N."/>
            <person name="Submissions S."/>
        </authorList>
    </citation>
    <scope>NUCLEOTIDE SEQUENCE [LARGE SCALE GENOMIC DNA]</scope>
    <source>
        <strain evidence="7">K3S</strain>
    </source>
</reference>
<evidence type="ECO:0000256" key="2">
    <source>
        <dbReference type="ARBA" id="ARBA00023125"/>
    </source>
</evidence>
<dbReference type="SMART" id="SM00346">
    <property type="entry name" value="HTH_ICLR"/>
    <property type="match status" value="1"/>
</dbReference>
<name>A0A1X7DR69_9BACT</name>
<dbReference type="Pfam" id="PF09339">
    <property type="entry name" value="HTH_IclR"/>
    <property type="match status" value="1"/>
</dbReference>
<dbReference type="PROSITE" id="PS51078">
    <property type="entry name" value="ICLR_ED"/>
    <property type="match status" value="1"/>
</dbReference>
<dbReference type="Gene3D" id="1.10.10.10">
    <property type="entry name" value="Winged helix-like DNA-binding domain superfamily/Winged helix DNA-binding domain"/>
    <property type="match status" value="1"/>
</dbReference>
<protein>
    <submittedName>
        <fullName evidence="6">Transcriptional regulator, IclR family</fullName>
    </submittedName>
</protein>
<dbReference type="STRING" id="1519643.SAMN06295933_2231"/>
<dbReference type="GO" id="GO:0003677">
    <property type="term" value="F:DNA binding"/>
    <property type="evidence" value="ECO:0007669"/>
    <property type="project" value="UniProtKB-KW"/>
</dbReference>
<dbReference type="PANTHER" id="PTHR30136:SF34">
    <property type="entry name" value="TRANSCRIPTIONAL REGULATOR"/>
    <property type="match status" value="1"/>
</dbReference>
<dbReference type="SUPFAM" id="SSF46785">
    <property type="entry name" value="Winged helix' DNA-binding domain"/>
    <property type="match status" value="1"/>
</dbReference>
<dbReference type="AlphaFoldDB" id="A0A1X7DR69"/>
<dbReference type="Proteomes" id="UP000192906">
    <property type="component" value="Unassembled WGS sequence"/>
</dbReference>
<proteinExistence type="predicted"/>
<feature type="domain" description="HTH iclR-type" evidence="4">
    <location>
        <begin position="15"/>
        <end position="77"/>
    </location>
</feature>
<keyword evidence="1" id="KW-0805">Transcription regulation</keyword>
<gene>
    <name evidence="6" type="ORF">SAMN06295933_2231</name>
</gene>
<organism evidence="6 7">
    <name type="scientific">Desulfovibrio gilichinskyi</name>
    <dbReference type="NCBI Taxonomy" id="1519643"/>
    <lineage>
        <taxon>Bacteria</taxon>
        <taxon>Pseudomonadati</taxon>
        <taxon>Thermodesulfobacteriota</taxon>
        <taxon>Desulfovibrionia</taxon>
        <taxon>Desulfovibrionales</taxon>
        <taxon>Desulfovibrionaceae</taxon>
        <taxon>Desulfovibrio</taxon>
    </lineage>
</organism>
<evidence type="ECO:0000313" key="7">
    <source>
        <dbReference type="Proteomes" id="UP000192906"/>
    </source>
</evidence>
<dbReference type="OrthoDB" id="5416964at2"/>
<dbReference type="InterPro" id="IPR050707">
    <property type="entry name" value="HTH_MetabolicPath_Reg"/>
</dbReference>
<dbReference type="Gene3D" id="3.30.450.40">
    <property type="match status" value="1"/>
</dbReference>
<dbReference type="InterPro" id="IPR036390">
    <property type="entry name" value="WH_DNA-bd_sf"/>
</dbReference>
<dbReference type="PROSITE" id="PS51077">
    <property type="entry name" value="HTH_ICLR"/>
    <property type="match status" value="1"/>
</dbReference>
<dbReference type="GO" id="GO:0045892">
    <property type="term" value="P:negative regulation of DNA-templated transcription"/>
    <property type="evidence" value="ECO:0007669"/>
    <property type="project" value="TreeGrafter"/>
</dbReference>
<sequence length="258" mass="28813">MVDKTKIKRSNPLFVGSIEKGMQVLEAFDEGNRQLGLNAVVELTGLNRSAAQRFLHTWESLGYLHKDAATKQFRLTPKVMSLSYNFLRGERLIEVATPFLLDARERTGNSVYLGTLYDTSIIYLIRLPQRLFILEGTLPGRSVPAYCGGRAFLSCLADSEILSILERSDRSAITPYTISGIDEIMREIVQIRERGFCISEQEQLVGEIAVSAPVLDMQGVPRASVYISARVSDWTAKRVEEELAPIVLETAGMIRAQL</sequence>